<reference evidence="11" key="1">
    <citation type="journal article" date="2019" name="Int. J. Syst. Evol. Microbiol.">
        <title>The Global Catalogue of Microorganisms (GCM) 10K type strain sequencing project: providing services to taxonomists for standard genome sequencing and annotation.</title>
        <authorList>
            <consortium name="The Broad Institute Genomics Platform"/>
            <consortium name="The Broad Institute Genome Sequencing Center for Infectious Disease"/>
            <person name="Wu L."/>
            <person name="Ma J."/>
        </authorList>
    </citation>
    <scope>NUCLEOTIDE SEQUENCE [LARGE SCALE GENOMIC DNA]</scope>
    <source>
        <strain evidence="11">CGMCC 4.7426</strain>
    </source>
</reference>
<dbReference type="NCBIfam" id="TIGR02651">
    <property type="entry name" value="RNase_Z"/>
    <property type="match status" value="1"/>
</dbReference>
<feature type="binding site" evidence="8">
    <location>
        <position position="269"/>
    </location>
    <ligand>
        <name>Zn(2+)</name>
        <dbReference type="ChEBI" id="CHEBI:29105"/>
        <label>2</label>
        <note>catalytic</note>
    </ligand>
</feature>
<protein>
    <recommendedName>
        <fullName evidence="8">Ribonuclease Z</fullName>
        <shortName evidence="8">RNase Z</shortName>
        <ecNumber evidence="8">3.1.26.11</ecNumber>
    </recommendedName>
    <alternativeName>
        <fullName evidence="8">tRNA 3 endonuclease</fullName>
    </alternativeName>
    <alternativeName>
        <fullName evidence="8">tRNase Z</fullName>
    </alternativeName>
</protein>
<evidence type="ECO:0000256" key="2">
    <source>
        <dbReference type="ARBA" id="ARBA00022694"/>
    </source>
</evidence>
<dbReference type="Proteomes" id="UP001595989">
    <property type="component" value="Unassembled WGS sequence"/>
</dbReference>
<proteinExistence type="inferred from homology"/>
<dbReference type="HAMAP" id="MF_01818">
    <property type="entry name" value="RNase_Z_BN"/>
    <property type="match status" value="1"/>
</dbReference>
<dbReference type="EMBL" id="JBHSFU010000006">
    <property type="protein sequence ID" value="MFC4558739.1"/>
    <property type="molecule type" value="Genomic_DNA"/>
</dbReference>
<gene>
    <name evidence="8 10" type="primary">rnz</name>
    <name evidence="10" type="ORF">ACFO3D_11005</name>
</gene>
<keyword evidence="3 8" id="KW-0540">Nuclease</keyword>
<dbReference type="GO" id="GO:0042781">
    <property type="term" value="F:3'-tRNA processing endoribonuclease activity"/>
    <property type="evidence" value="ECO:0007669"/>
    <property type="project" value="UniProtKB-EC"/>
</dbReference>
<dbReference type="InterPro" id="IPR001279">
    <property type="entry name" value="Metallo-B-lactamas"/>
</dbReference>
<keyword evidence="2 8" id="KW-0819">tRNA processing</keyword>
<feature type="binding site" evidence="8">
    <location>
        <position position="68"/>
    </location>
    <ligand>
        <name>Zn(2+)</name>
        <dbReference type="ChEBI" id="CHEBI:29105"/>
        <label>2</label>
        <note>catalytic</note>
    </ligand>
</feature>
<comment type="catalytic activity">
    <reaction evidence="8">
        <text>Endonucleolytic cleavage of RNA, removing extra 3' nucleotides from tRNA precursor, generating 3' termini of tRNAs. A 3'-hydroxy group is left at the tRNA terminus and a 5'-phosphoryl group is left at the trailer molecule.</text>
        <dbReference type="EC" id="3.1.26.11"/>
    </reaction>
</comment>
<dbReference type="EC" id="3.1.26.11" evidence="8"/>
<comment type="similarity">
    <text evidence="8">Belongs to the RNase Z family.</text>
</comment>
<comment type="caution">
    <text evidence="10">The sequence shown here is derived from an EMBL/GenBank/DDBJ whole genome shotgun (WGS) entry which is preliminary data.</text>
</comment>
<feature type="binding site" evidence="8">
    <location>
        <position position="67"/>
    </location>
    <ligand>
        <name>Zn(2+)</name>
        <dbReference type="ChEBI" id="CHEBI:29105"/>
        <label>2</label>
        <note>catalytic</note>
    </ligand>
</feature>
<comment type="function">
    <text evidence="8">Zinc phosphodiesterase, which displays some tRNA 3'-processing endonuclease activity. Probably involved in tRNA maturation, by removing a 3'-trailer from precursor tRNA.</text>
</comment>
<dbReference type="RefSeq" id="WP_390295879.1">
    <property type="nucleotide sequence ID" value="NZ_JBHSFU010000006.1"/>
</dbReference>
<sequence length="307" mass="34198">MELHFLGTGSGVPSKDRNVSALALTLLQEQNSIWLFDCGEATQHQILNTSLKPRKINRIFITHLHGDHIFGLPGLLSSRSFQGGDDLLTVYGPNGIKEYIETSLKISGTHLKYPLSIVEITDGHVVEDKQFTVTAKKLEHGIDSYGYRITEKDRPGELLADKLQAAGIMPGPIYQEIKENEKISIADGKVILREDFIGPDKKGRVLTILGDTRSSHQFASFVKDSDVLIHEATFDQSMAEMAHQYHHSTTVQAASLAKNSQVKKLVLTHVSSRYQKEDYKKLLDEARGIFPDTELANDFSKVVINSN</sequence>
<feature type="binding site" evidence="8">
    <location>
        <position position="211"/>
    </location>
    <ligand>
        <name>Zn(2+)</name>
        <dbReference type="ChEBI" id="CHEBI:29105"/>
        <label>2</label>
        <note>catalytic</note>
    </ligand>
</feature>
<comment type="subunit">
    <text evidence="1 8">Homodimer.</text>
</comment>
<dbReference type="NCBIfam" id="NF000800">
    <property type="entry name" value="PRK00055.1-1"/>
    <property type="match status" value="1"/>
</dbReference>
<feature type="binding site" evidence="8">
    <location>
        <position position="140"/>
    </location>
    <ligand>
        <name>Zn(2+)</name>
        <dbReference type="ChEBI" id="CHEBI:29105"/>
        <label>1</label>
        <note>catalytic</note>
    </ligand>
</feature>
<dbReference type="NCBIfam" id="NF000801">
    <property type="entry name" value="PRK00055.1-3"/>
    <property type="match status" value="1"/>
</dbReference>
<keyword evidence="7 8" id="KW-0862">Zinc</keyword>
<evidence type="ECO:0000256" key="5">
    <source>
        <dbReference type="ARBA" id="ARBA00022759"/>
    </source>
</evidence>
<dbReference type="SUPFAM" id="SSF56281">
    <property type="entry name" value="Metallo-hydrolase/oxidoreductase"/>
    <property type="match status" value="1"/>
</dbReference>
<dbReference type="Gene3D" id="3.60.15.10">
    <property type="entry name" value="Ribonuclease Z/Hydroxyacylglutathione hydrolase-like"/>
    <property type="match status" value="1"/>
</dbReference>
<feature type="domain" description="Metallo-beta-lactamase" evidence="9">
    <location>
        <begin position="21"/>
        <end position="200"/>
    </location>
</feature>
<dbReference type="CDD" id="cd07717">
    <property type="entry name" value="RNaseZ_ZiPD-like_MBL-fold"/>
    <property type="match status" value="1"/>
</dbReference>
<evidence type="ECO:0000256" key="4">
    <source>
        <dbReference type="ARBA" id="ARBA00022723"/>
    </source>
</evidence>
<feature type="binding site" evidence="8">
    <location>
        <position position="211"/>
    </location>
    <ligand>
        <name>Zn(2+)</name>
        <dbReference type="ChEBI" id="CHEBI:29105"/>
        <label>1</label>
        <note>catalytic</note>
    </ligand>
</feature>
<name>A0ABV9DLP9_9BACI</name>
<evidence type="ECO:0000256" key="8">
    <source>
        <dbReference type="HAMAP-Rule" id="MF_01818"/>
    </source>
</evidence>
<evidence type="ECO:0000256" key="7">
    <source>
        <dbReference type="ARBA" id="ARBA00022833"/>
    </source>
</evidence>
<evidence type="ECO:0000256" key="6">
    <source>
        <dbReference type="ARBA" id="ARBA00022801"/>
    </source>
</evidence>
<feature type="binding site" evidence="8">
    <location>
        <position position="63"/>
    </location>
    <ligand>
        <name>Zn(2+)</name>
        <dbReference type="ChEBI" id="CHEBI:29105"/>
        <label>1</label>
        <note>catalytic</note>
    </ligand>
</feature>
<dbReference type="InterPro" id="IPR036866">
    <property type="entry name" value="RibonucZ/Hydroxyglut_hydro"/>
</dbReference>
<dbReference type="SMART" id="SM00849">
    <property type="entry name" value="Lactamase_B"/>
    <property type="match status" value="1"/>
</dbReference>
<keyword evidence="11" id="KW-1185">Reference proteome</keyword>
<evidence type="ECO:0000256" key="3">
    <source>
        <dbReference type="ARBA" id="ARBA00022722"/>
    </source>
</evidence>
<comment type="cofactor">
    <cofactor evidence="8">
        <name>Zn(2+)</name>
        <dbReference type="ChEBI" id="CHEBI:29105"/>
    </cofactor>
    <text evidence="8">Binds 2 Zn(2+) ions.</text>
</comment>
<feature type="active site" description="Proton acceptor" evidence="8">
    <location>
        <position position="67"/>
    </location>
</feature>
<dbReference type="PANTHER" id="PTHR46018:SF2">
    <property type="entry name" value="ZINC PHOSPHODIESTERASE ELAC PROTEIN 1"/>
    <property type="match status" value="1"/>
</dbReference>
<keyword evidence="5 8" id="KW-0255">Endonuclease</keyword>
<accession>A0ABV9DLP9</accession>
<keyword evidence="6 8" id="KW-0378">Hydrolase</keyword>
<evidence type="ECO:0000256" key="1">
    <source>
        <dbReference type="ARBA" id="ARBA00011738"/>
    </source>
</evidence>
<evidence type="ECO:0000313" key="11">
    <source>
        <dbReference type="Proteomes" id="UP001595989"/>
    </source>
</evidence>
<evidence type="ECO:0000313" key="10">
    <source>
        <dbReference type="EMBL" id="MFC4558739.1"/>
    </source>
</evidence>
<organism evidence="10 11">
    <name type="scientific">Virgibacillus kekensis</name>
    <dbReference type="NCBI Taxonomy" id="202261"/>
    <lineage>
        <taxon>Bacteria</taxon>
        <taxon>Bacillati</taxon>
        <taxon>Bacillota</taxon>
        <taxon>Bacilli</taxon>
        <taxon>Bacillales</taxon>
        <taxon>Bacillaceae</taxon>
        <taxon>Virgibacillus</taxon>
    </lineage>
</organism>
<feature type="binding site" evidence="8">
    <location>
        <position position="65"/>
    </location>
    <ligand>
        <name>Zn(2+)</name>
        <dbReference type="ChEBI" id="CHEBI:29105"/>
        <label>1</label>
        <note>catalytic</note>
    </ligand>
</feature>
<dbReference type="InterPro" id="IPR013471">
    <property type="entry name" value="RNase_Z/BN"/>
</dbReference>
<keyword evidence="4 8" id="KW-0479">Metal-binding</keyword>
<evidence type="ECO:0000259" key="9">
    <source>
        <dbReference type="SMART" id="SM00849"/>
    </source>
</evidence>
<dbReference type="Pfam" id="PF23023">
    <property type="entry name" value="Anti-Pycsar_Apyc1"/>
    <property type="match status" value="1"/>
</dbReference>
<dbReference type="PANTHER" id="PTHR46018">
    <property type="entry name" value="ZINC PHOSPHODIESTERASE ELAC PROTEIN 1"/>
    <property type="match status" value="1"/>
</dbReference>